<organism evidence="2 3">
    <name type="scientific">Pyrus ussuriensis x Pyrus communis</name>
    <dbReference type="NCBI Taxonomy" id="2448454"/>
    <lineage>
        <taxon>Eukaryota</taxon>
        <taxon>Viridiplantae</taxon>
        <taxon>Streptophyta</taxon>
        <taxon>Embryophyta</taxon>
        <taxon>Tracheophyta</taxon>
        <taxon>Spermatophyta</taxon>
        <taxon>Magnoliopsida</taxon>
        <taxon>eudicotyledons</taxon>
        <taxon>Gunneridae</taxon>
        <taxon>Pentapetalae</taxon>
        <taxon>rosids</taxon>
        <taxon>fabids</taxon>
        <taxon>Rosales</taxon>
        <taxon>Rosaceae</taxon>
        <taxon>Amygdaloideae</taxon>
        <taxon>Maleae</taxon>
        <taxon>Pyrus</taxon>
    </lineage>
</organism>
<feature type="compositionally biased region" description="Low complexity" evidence="1">
    <location>
        <begin position="106"/>
        <end position="115"/>
    </location>
</feature>
<reference evidence="3" key="2">
    <citation type="submission" date="2019-10" db="EMBL/GenBank/DDBJ databases">
        <title>A de novo genome assembly of a pear dwarfing rootstock.</title>
        <authorList>
            <person name="Wang F."/>
            <person name="Wang J."/>
            <person name="Li S."/>
            <person name="Zhang Y."/>
            <person name="Fang M."/>
            <person name="Ma L."/>
            <person name="Zhao Y."/>
            <person name="Jiang S."/>
        </authorList>
    </citation>
    <scope>NUCLEOTIDE SEQUENCE [LARGE SCALE GENOMIC DNA]</scope>
</reference>
<protein>
    <submittedName>
        <fullName evidence="2">Uncharacterized protein</fullName>
    </submittedName>
</protein>
<keyword evidence="3" id="KW-1185">Reference proteome</keyword>
<comment type="caution">
    <text evidence="2">The sequence shown here is derived from an EMBL/GenBank/DDBJ whole genome shotgun (WGS) entry which is preliminary data.</text>
</comment>
<feature type="region of interest" description="Disordered" evidence="1">
    <location>
        <begin position="104"/>
        <end position="126"/>
    </location>
</feature>
<gene>
    <name evidence="2" type="ORF">D8674_017622</name>
</gene>
<dbReference type="PANTHER" id="PTHR33067:SF15">
    <property type="entry name" value="RNA-DIRECTED DNA POLYMERASE"/>
    <property type="match status" value="1"/>
</dbReference>
<sequence length="449" mass="50346">MLTTEKATTFISRRNQGVYKTYMGNASMHTHVINKHVLYIATAFSHNSLGLENGPDHPFHCSLSLGNDLDCLSHQHSQPWKGPSPFLPARLERLKNPIHFEQTVYPSLTPSHPGSSSGGEKEEQEMAANVNLSMRRGSSYTSQGISYGVLRDEARRRLCPNDRAMLDSAAEGPLIDKTPAQATTLIATMAAQTQQFGTQSQSSHKVNEIAKLINLVRKQLFKNNRCGKKALEEPLVTKKARLLEEDKAIASNEQGFPSSQSMQPMPFNSNVYSEILISTNVPSVPFPHKFAKSKDEHENFIMDTVHKVQVNIPIHDAIKQVQTYAKFLKDLFLQRESKQVPTYAKFLKDLCITKRKCQQGETVNVSENVSAALQRKLPLKCKDPALSLGDLKYDGIIIQLVGRSNVYPKDLLEVVLVQVGEFIFYADFYVLEIEEESPFNDAMPLLLSR</sequence>
<evidence type="ECO:0000313" key="3">
    <source>
        <dbReference type="Proteomes" id="UP000327157"/>
    </source>
</evidence>
<evidence type="ECO:0000256" key="1">
    <source>
        <dbReference type="SAM" id="MobiDB-lite"/>
    </source>
</evidence>
<name>A0A5N5HIL1_9ROSA</name>
<reference evidence="2 3" key="3">
    <citation type="submission" date="2019-11" db="EMBL/GenBank/DDBJ databases">
        <title>A de novo genome assembly of a pear dwarfing rootstock.</title>
        <authorList>
            <person name="Wang F."/>
            <person name="Wang J."/>
            <person name="Li S."/>
            <person name="Zhang Y."/>
            <person name="Fang M."/>
            <person name="Ma L."/>
            <person name="Zhao Y."/>
            <person name="Jiang S."/>
        </authorList>
    </citation>
    <scope>NUCLEOTIDE SEQUENCE [LARGE SCALE GENOMIC DNA]</scope>
    <source>
        <strain evidence="2">S2</strain>
        <tissue evidence="2">Leaf</tissue>
    </source>
</reference>
<evidence type="ECO:0000313" key="2">
    <source>
        <dbReference type="EMBL" id="KAB2625962.1"/>
    </source>
</evidence>
<proteinExistence type="predicted"/>
<dbReference type="PANTHER" id="PTHR33067">
    <property type="entry name" value="RNA-DIRECTED DNA POLYMERASE-RELATED"/>
    <property type="match status" value="1"/>
</dbReference>
<reference evidence="2 3" key="1">
    <citation type="submission" date="2019-09" db="EMBL/GenBank/DDBJ databases">
        <authorList>
            <person name="Ou C."/>
        </authorList>
    </citation>
    <scope>NUCLEOTIDE SEQUENCE [LARGE SCALE GENOMIC DNA]</scope>
    <source>
        <strain evidence="2">S2</strain>
        <tissue evidence="2">Leaf</tissue>
    </source>
</reference>
<accession>A0A5N5HIL1</accession>
<dbReference type="AlphaFoldDB" id="A0A5N5HIL1"/>
<dbReference type="EMBL" id="SMOL01000160">
    <property type="protein sequence ID" value="KAB2625962.1"/>
    <property type="molecule type" value="Genomic_DNA"/>
</dbReference>
<dbReference type="Proteomes" id="UP000327157">
    <property type="component" value="Chromosome 16"/>
</dbReference>